<dbReference type="AlphaFoldDB" id="A0A218XRH4"/>
<evidence type="ECO:0000256" key="1">
    <source>
        <dbReference type="ARBA" id="ARBA00004162"/>
    </source>
</evidence>
<keyword evidence="2" id="KW-0217">Developmental protein</keyword>
<dbReference type="Proteomes" id="UP000197138">
    <property type="component" value="Unassembled WGS sequence"/>
</dbReference>
<feature type="region of interest" description="Disordered" evidence="8">
    <location>
        <begin position="1"/>
        <end position="41"/>
    </location>
</feature>
<sequence length="83" mass="9724">MVMEEADEGSEEEESPGSRRGRHTAAAPAAGTRSSFGKRKHVRETCRAFRRRVKEHRSRFYILRRCVSILICWHRHHLSDHNP</sequence>
<evidence type="ECO:0000256" key="2">
    <source>
        <dbReference type="ARBA" id="ARBA00022473"/>
    </source>
</evidence>
<evidence type="ECO:0000313" key="11">
    <source>
        <dbReference type="Proteomes" id="UP000197138"/>
    </source>
</evidence>
<name>A0A218XRH4_PUNGR</name>
<keyword evidence="12" id="KW-1185">Reference proteome</keyword>
<dbReference type="GO" id="GO:0005886">
    <property type="term" value="C:plasma membrane"/>
    <property type="evidence" value="ECO:0007669"/>
    <property type="project" value="UniProtKB-SubCell"/>
</dbReference>
<evidence type="ECO:0000256" key="4">
    <source>
        <dbReference type="ARBA" id="ARBA00022692"/>
    </source>
</evidence>
<evidence type="ECO:0000313" key="12">
    <source>
        <dbReference type="Proteomes" id="UP000233551"/>
    </source>
</evidence>
<evidence type="ECO:0000256" key="8">
    <source>
        <dbReference type="SAM" id="MobiDB-lite"/>
    </source>
</evidence>
<comment type="similarity">
    <text evidence="7">Belongs to the DVL/RTFL small polypeptides family.</text>
</comment>
<reference evidence="9" key="2">
    <citation type="submission" date="2017-06" db="EMBL/GenBank/DDBJ databases">
        <title>The pomegranate genome and the genomics of punicalagin biosynthesis.</title>
        <authorList>
            <person name="Xu C."/>
        </authorList>
    </citation>
    <scope>NUCLEOTIDE SEQUENCE [LARGE SCALE GENOMIC DNA]</scope>
    <source>
        <tissue evidence="9">Fresh leaf</tissue>
    </source>
</reference>
<dbReference type="InterPro" id="IPR051525">
    <property type="entry name" value="DVL_RTFL_regulatory"/>
</dbReference>
<dbReference type="Proteomes" id="UP000233551">
    <property type="component" value="Unassembled WGS sequence"/>
</dbReference>
<evidence type="ECO:0000256" key="3">
    <source>
        <dbReference type="ARBA" id="ARBA00022475"/>
    </source>
</evidence>
<evidence type="ECO:0000256" key="6">
    <source>
        <dbReference type="ARBA" id="ARBA00023136"/>
    </source>
</evidence>
<dbReference type="EMBL" id="PGOL01000196">
    <property type="protein sequence ID" value="PKI74572.1"/>
    <property type="molecule type" value="Genomic_DNA"/>
</dbReference>
<accession>A0A218XRH4</accession>
<protein>
    <recommendedName>
        <fullName evidence="13">DVL-like protein</fullName>
    </recommendedName>
</protein>
<keyword evidence="3" id="KW-1003">Cell membrane</keyword>
<feature type="compositionally biased region" description="Acidic residues" evidence="8">
    <location>
        <begin position="1"/>
        <end position="15"/>
    </location>
</feature>
<dbReference type="GO" id="GO:0048367">
    <property type="term" value="P:shoot system development"/>
    <property type="evidence" value="ECO:0007669"/>
    <property type="project" value="UniProtKB-ARBA"/>
</dbReference>
<evidence type="ECO:0000256" key="7">
    <source>
        <dbReference type="ARBA" id="ARBA00024340"/>
    </source>
</evidence>
<reference evidence="10 12" key="3">
    <citation type="submission" date="2017-11" db="EMBL/GenBank/DDBJ databases">
        <title>De-novo sequencing of pomegranate (Punica granatum L.) genome.</title>
        <authorList>
            <person name="Akparov Z."/>
            <person name="Amiraslanov A."/>
            <person name="Hajiyeva S."/>
            <person name="Abbasov M."/>
            <person name="Kaur K."/>
            <person name="Hamwieh A."/>
            <person name="Solovyev V."/>
            <person name="Salamov A."/>
            <person name="Braich B."/>
            <person name="Kosarev P."/>
            <person name="Mahmoud A."/>
            <person name="Hajiyev E."/>
            <person name="Babayeva S."/>
            <person name="Izzatullayeva V."/>
            <person name="Mammadov A."/>
            <person name="Mammadov A."/>
            <person name="Sharifova S."/>
            <person name="Ojaghi J."/>
            <person name="Eynullazada K."/>
            <person name="Bayramov B."/>
            <person name="Abdulazimova A."/>
            <person name="Shahmuradov I."/>
        </authorList>
    </citation>
    <scope>NUCLEOTIDE SEQUENCE [LARGE SCALE GENOMIC DNA]</scope>
    <source>
        <strain evidence="10">AG2017</strain>
        <strain evidence="12">cv. AG2017</strain>
        <tissue evidence="10">Leaf</tissue>
    </source>
</reference>
<dbReference type="PANTHER" id="PTHR33102">
    <property type="entry name" value="DVL19-RELATED-RELATED"/>
    <property type="match status" value="1"/>
</dbReference>
<dbReference type="GO" id="GO:0008285">
    <property type="term" value="P:negative regulation of cell population proliferation"/>
    <property type="evidence" value="ECO:0007669"/>
    <property type="project" value="InterPro"/>
</dbReference>
<dbReference type="Pfam" id="PF08137">
    <property type="entry name" value="DVL"/>
    <property type="match status" value="1"/>
</dbReference>
<keyword evidence="6" id="KW-0472">Membrane</keyword>
<evidence type="ECO:0008006" key="13">
    <source>
        <dbReference type="Google" id="ProtNLM"/>
    </source>
</evidence>
<comment type="subcellular location">
    <subcellularLocation>
        <location evidence="1">Cell membrane</location>
        <topology evidence="1">Single-pass membrane protein</topology>
    </subcellularLocation>
</comment>
<evidence type="ECO:0000313" key="10">
    <source>
        <dbReference type="EMBL" id="PKI74572.1"/>
    </source>
</evidence>
<evidence type="ECO:0000256" key="5">
    <source>
        <dbReference type="ARBA" id="ARBA00022989"/>
    </source>
</evidence>
<proteinExistence type="inferred from homology"/>
<evidence type="ECO:0000313" key="9">
    <source>
        <dbReference type="EMBL" id="OWM87607.1"/>
    </source>
</evidence>
<keyword evidence="4" id="KW-0812">Transmembrane</keyword>
<organism evidence="9 11">
    <name type="scientific">Punica granatum</name>
    <name type="common">Pomegranate</name>
    <dbReference type="NCBI Taxonomy" id="22663"/>
    <lineage>
        <taxon>Eukaryota</taxon>
        <taxon>Viridiplantae</taxon>
        <taxon>Streptophyta</taxon>
        <taxon>Embryophyta</taxon>
        <taxon>Tracheophyta</taxon>
        <taxon>Spermatophyta</taxon>
        <taxon>Magnoliopsida</taxon>
        <taxon>eudicotyledons</taxon>
        <taxon>Gunneridae</taxon>
        <taxon>Pentapetalae</taxon>
        <taxon>rosids</taxon>
        <taxon>malvids</taxon>
        <taxon>Myrtales</taxon>
        <taxon>Lythraceae</taxon>
        <taxon>Punica</taxon>
    </lineage>
</organism>
<dbReference type="EMBL" id="MTKT01000813">
    <property type="protein sequence ID" value="OWM87607.1"/>
    <property type="molecule type" value="Genomic_DNA"/>
</dbReference>
<reference evidence="11" key="1">
    <citation type="journal article" date="2017" name="Plant J.">
        <title>The pomegranate (Punica granatum L.) genome and the genomics of punicalagin biosynthesis.</title>
        <authorList>
            <person name="Qin G."/>
            <person name="Xu C."/>
            <person name="Ming R."/>
            <person name="Tang H."/>
            <person name="Guyot R."/>
            <person name="Kramer E.M."/>
            <person name="Hu Y."/>
            <person name="Yi X."/>
            <person name="Qi Y."/>
            <person name="Xu X."/>
            <person name="Gao Z."/>
            <person name="Pan H."/>
            <person name="Jian J."/>
            <person name="Tian Y."/>
            <person name="Yue Z."/>
            <person name="Xu Y."/>
        </authorList>
    </citation>
    <scope>NUCLEOTIDE SEQUENCE [LARGE SCALE GENOMIC DNA]</scope>
    <source>
        <strain evidence="11">cv. Dabenzi</strain>
    </source>
</reference>
<comment type="caution">
    <text evidence="9">The sequence shown here is derived from an EMBL/GenBank/DDBJ whole genome shotgun (WGS) entry which is preliminary data.</text>
</comment>
<keyword evidence="5" id="KW-1133">Transmembrane helix</keyword>
<gene>
    <name evidence="9" type="ORF">CDL15_Pgr022720</name>
    <name evidence="10" type="ORF">CRG98_004899</name>
</gene>
<dbReference type="InterPro" id="IPR012552">
    <property type="entry name" value="DVL"/>
</dbReference>